<dbReference type="EMBL" id="AEIU01000006">
    <property type="protein sequence ID" value="EFP98332.1"/>
    <property type="molecule type" value="Genomic_DNA"/>
</dbReference>
<dbReference type="SUPFAM" id="SSF50494">
    <property type="entry name" value="Trypsin-like serine proteases"/>
    <property type="match status" value="1"/>
</dbReference>
<sequence>MALKKLFLLLVFSPPVLSDNITSRIANGSDVSDFNDFSAFGSLFVDNGATLNGPYCGATFINDQWVLTAAHCIYGDDNSMLYTTVAYQLRDKSNYSSSTISKPRALEFYYPDNYINSESFGLPNDIALIKLETSASGASDHSSLFDLSAAGIALPLDGNYIAIGHGNTEATKTTNILQQTSLTKTTTTDCNNAFRPNVTDNQLCFTGVLSGAYRNGACSGDSGGPIYRSNGGSFIQVGVTSFGPKGACGVTGGTEITSVYTKIHAYKSWIDSVMAGSVTPKAYVTTVDGQRQLVKNTQTPAANSDDGGSLGFIPLLLSLFLISYRRFTCGTRKLI</sequence>
<organism evidence="5 6">
    <name type="scientific">Vibrio caribbeanicus ATCC BAA-2122</name>
    <dbReference type="NCBI Taxonomy" id="796620"/>
    <lineage>
        <taxon>Bacteria</taxon>
        <taxon>Pseudomonadati</taxon>
        <taxon>Pseudomonadota</taxon>
        <taxon>Gammaproteobacteria</taxon>
        <taxon>Vibrionales</taxon>
        <taxon>Vibrionaceae</taxon>
        <taxon>Vibrio</taxon>
    </lineage>
</organism>
<accession>E3BF27</accession>
<keyword evidence="2 5" id="KW-0645">Protease</keyword>
<proteinExistence type="predicted"/>
<gene>
    <name evidence="5" type="ORF">VIBC2010_11296</name>
</gene>
<dbReference type="InterPro" id="IPR001254">
    <property type="entry name" value="Trypsin_dom"/>
</dbReference>
<dbReference type="AlphaFoldDB" id="E3BF27"/>
<dbReference type="InterPro" id="IPR033116">
    <property type="entry name" value="TRYPSIN_SER"/>
</dbReference>
<dbReference type="InterPro" id="IPR018114">
    <property type="entry name" value="TRYPSIN_HIS"/>
</dbReference>
<dbReference type="RefSeq" id="WP_009599482.1">
    <property type="nucleotide sequence ID" value="NZ_AEIU01000006.1"/>
</dbReference>
<dbReference type="InterPro" id="IPR009003">
    <property type="entry name" value="Peptidase_S1_PA"/>
</dbReference>
<dbReference type="GO" id="GO:0006508">
    <property type="term" value="P:proteolysis"/>
    <property type="evidence" value="ECO:0007669"/>
    <property type="project" value="UniProtKB-KW"/>
</dbReference>
<keyword evidence="1" id="KW-1015">Disulfide bond</keyword>
<keyword evidence="6" id="KW-1185">Reference proteome</keyword>
<dbReference type="CDD" id="cd00190">
    <property type="entry name" value="Tryp_SPc"/>
    <property type="match status" value="1"/>
</dbReference>
<name>E3BF27_9VIBR</name>
<evidence type="ECO:0000313" key="5">
    <source>
        <dbReference type="EMBL" id="EFP98332.1"/>
    </source>
</evidence>
<evidence type="ECO:0000256" key="1">
    <source>
        <dbReference type="ARBA" id="ARBA00023157"/>
    </source>
</evidence>
<evidence type="ECO:0000313" key="6">
    <source>
        <dbReference type="Proteomes" id="UP000002943"/>
    </source>
</evidence>
<dbReference type="Proteomes" id="UP000002943">
    <property type="component" value="Unassembled WGS sequence"/>
</dbReference>
<evidence type="ECO:0000259" key="4">
    <source>
        <dbReference type="PROSITE" id="PS50240"/>
    </source>
</evidence>
<keyword evidence="2" id="KW-0378">Hydrolase</keyword>
<feature type="domain" description="Peptidase S1" evidence="4">
    <location>
        <begin position="25"/>
        <end position="275"/>
    </location>
</feature>
<dbReference type="SMART" id="SM00020">
    <property type="entry name" value="Tryp_SPc"/>
    <property type="match status" value="1"/>
</dbReference>
<dbReference type="Gene3D" id="2.40.10.10">
    <property type="entry name" value="Trypsin-like serine proteases"/>
    <property type="match status" value="1"/>
</dbReference>
<dbReference type="PANTHER" id="PTHR24260:SF132">
    <property type="entry name" value="PEPTIDASE S1 DOMAIN-CONTAINING PROTEIN"/>
    <property type="match status" value="1"/>
</dbReference>
<keyword evidence="3" id="KW-0732">Signal</keyword>
<dbReference type="PROSITE" id="PS50240">
    <property type="entry name" value="TRYPSIN_DOM"/>
    <property type="match status" value="1"/>
</dbReference>
<evidence type="ECO:0000256" key="3">
    <source>
        <dbReference type="SAM" id="SignalP"/>
    </source>
</evidence>
<reference evidence="5 6" key="1">
    <citation type="journal article" date="2012" name="Int. J. Syst. Evol. Microbiol.">
        <title>Vibrio caribbeanicus sp. nov., isolated from the marine sponge Scleritoderma cyanea.</title>
        <authorList>
            <person name="Hoffmann M."/>
            <person name="Monday S.R."/>
            <person name="Allard M.W."/>
            <person name="Strain E.A."/>
            <person name="Whittaker P."/>
            <person name="Naum M."/>
            <person name="McCarthy P.J."/>
            <person name="Lopez J.V."/>
            <person name="Fischer M."/>
            <person name="Brown E.W."/>
        </authorList>
    </citation>
    <scope>NUCLEOTIDE SEQUENCE [LARGE SCALE GENOMIC DNA]</scope>
    <source>
        <strain evidence="5 6">ATCC BAA-2122</strain>
    </source>
</reference>
<protein>
    <submittedName>
        <fullName evidence="5">Putative serine protease</fullName>
    </submittedName>
</protein>
<dbReference type="OrthoDB" id="9813836at2"/>
<feature type="chain" id="PRO_5003167014" evidence="3">
    <location>
        <begin position="19"/>
        <end position="335"/>
    </location>
</feature>
<dbReference type="GO" id="GO:0004252">
    <property type="term" value="F:serine-type endopeptidase activity"/>
    <property type="evidence" value="ECO:0007669"/>
    <property type="project" value="InterPro"/>
</dbReference>
<feature type="signal peptide" evidence="3">
    <location>
        <begin position="1"/>
        <end position="18"/>
    </location>
</feature>
<dbReference type="PROSITE" id="PS00134">
    <property type="entry name" value="TRYPSIN_HIS"/>
    <property type="match status" value="1"/>
</dbReference>
<evidence type="ECO:0000256" key="2">
    <source>
        <dbReference type="RuleBase" id="RU363034"/>
    </source>
</evidence>
<dbReference type="InterPro" id="IPR001314">
    <property type="entry name" value="Peptidase_S1A"/>
</dbReference>
<dbReference type="eggNOG" id="COG5640">
    <property type="taxonomic scope" value="Bacteria"/>
</dbReference>
<dbReference type="STRING" id="796620.VIBC2010_11296"/>
<dbReference type="PANTHER" id="PTHR24260">
    <property type="match status" value="1"/>
</dbReference>
<dbReference type="PRINTS" id="PR00722">
    <property type="entry name" value="CHYMOTRYPSIN"/>
</dbReference>
<dbReference type="InterPro" id="IPR051333">
    <property type="entry name" value="CLIP_Serine_Protease"/>
</dbReference>
<dbReference type="InterPro" id="IPR043504">
    <property type="entry name" value="Peptidase_S1_PA_chymotrypsin"/>
</dbReference>
<dbReference type="PROSITE" id="PS00135">
    <property type="entry name" value="TRYPSIN_SER"/>
    <property type="match status" value="1"/>
</dbReference>
<dbReference type="Pfam" id="PF00089">
    <property type="entry name" value="Trypsin"/>
    <property type="match status" value="1"/>
</dbReference>
<keyword evidence="2" id="KW-0720">Serine protease</keyword>
<comment type="caution">
    <text evidence="5">The sequence shown here is derived from an EMBL/GenBank/DDBJ whole genome shotgun (WGS) entry which is preliminary data.</text>
</comment>